<proteinExistence type="predicted"/>
<feature type="non-terminal residue" evidence="1">
    <location>
        <position position="159"/>
    </location>
</feature>
<sequence>MSFPKLAKNEHSIFWVLDVRQMKGDIITFLAAGAHLGGTNLYFPVEQYIYRRKSEGVYIRNPKRTWEKLLSTAHAIVAIENPASVTVASSRNPRQRAVLQFAAAAPVVARFTPGASTKQTQAASRSQDSCELLTIGLCDTDSPLHSADDPFPAQRELSR</sequence>
<feature type="non-terminal residue" evidence="1">
    <location>
        <position position="1"/>
    </location>
</feature>
<protein>
    <submittedName>
        <fullName evidence="1">Uncharacterized protein</fullName>
    </submittedName>
</protein>
<gene>
    <name evidence="1" type="ORF">MRATA1EN22A_LOCUS9735</name>
</gene>
<name>A0AC59YSY7_RANTA</name>
<reference evidence="1" key="2">
    <citation type="submission" date="2025-03" db="EMBL/GenBank/DDBJ databases">
        <authorList>
            <consortium name="ELIXIR-Norway"/>
            <consortium name="Elixir Norway"/>
        </authorList>
    </citation>
    <scope>NUCLEOTIDE SEQUENCE</scope>
</reference>
<accession>A0AC59YSY7</accession>
<dbReference type="EMBL" id="OX596086">
    <property type="protein sequence ID" value="CAM9944488.1"/>
    <property type="molecule type" value="Genomic_DNA"/>
</dbReference>
<evidence type="ECO:0000313" key="2">
    <source>
        <dbReference type="Proteomes" id="UP001162501"/>
    </source>
</evidence>
<evidence type="ECO:0000313" key="1">
    <source>
        <dbReference type="EMBL" id="CAM9944488.1"/>
    </source>
</evidence>
<reference evidence="1" key="1">
    <citation type="submission" date="2023-05" db="EMBL/GenBank/DDBJ databases">
        <authorList>
            <consortium name="ELIXIR-Norway"/>
        </authorList>
    </citation>
    <scope>NUCLEOTIDE SEQUENCE</scope>
</reference>
<dbReference type="Proteomes" id="UP001162501">
    <property type="component" value="Chromosome 2"/>
</dbReference>
<organism evidence="1 2">
    <name type="scientific">Rangifer tarandus platyrhynchus</name>
    <name type="common">Svalbard reindeer</name>
    <dbReference type="NCBI Taxonomy" id="3082113"/>
    <lineage>
        <taxon>Eukaryota</taxon>
        <taxon>Metazoa</taxon>
        <taxon>Chordata</taxon>
        <taxon>Craniata</taxon>
        <taxon>Vertebrata</taxon>
        <taxon>Euteleostomi</taxon>
        <taxon>Mammalia</taxon>
        <taxon>Eutheria</taxon>
        <taxon>Laurasiatheria</taxon>
        <taxon>Artiodactyla</taxon>
        <taxon>Ruminantia</taxon>
        <taxon>Pecora</taxon>
        <taxon>Cervidae</taxon>
        <taxon>Odocoileinae</taxon>
        <taxon>Rangifer</taxon>
    </lineage>
</organism>